<evidence type="ECO:0000313" key="20">
    <source>
        <dbReference type="Proteomes" id="UP000298636"/>
    </source>
</evidence>
<keyword evidence="7 15" id="KW-0028">Amino-acid biosynthesis</keyword>
<keyword evidence="9 15" id="KW-0822">Tryptophan biosynthesis</keyword>
<keyword evidence="20" id="KW-1185">Reference proteome</keyword>
<dbReference type="Gene3D" id="3.20.20.70">
    <property type="entry name" value="Aldolase class I"/>
    <property type="match status" value="2"/>
</dbReference>
<dbReference type="HAMAP" id="MF_00134_B">
    <property type="entry name" value="IGPS_B"/>
    <property type="match status" value="1"/>
</dbReference>
<dbReference type="PANTHER" id="PTHR22854:SF2">
    <property type="entry name" value="INDOLE-3-GLYCEROL-PHOSPHATE SYNTHASE"/>
    <property type="match status" value="1"/>
</dbReference>
<comment type="similarity">
    <text evidence="16">Belongs to the TrpF family.</text>
</comment>
<dbReference type="EC" id="4.1.1.48" evidence="15"/>
<comment type="catalytic activity">
    <reaction evidence="2 15">
        <text>1-(2-carboxyphenylamino)-1-deoxy-D-ribulose 5-phosphate + H(+) = (1S,2R)-1-C-(indol-3-yl)glycerol 3-phosphate + CO2 + H2O</text>
        <dbReference type="Rhea" id="RHEA:23476"/>
        <dbReference type="ChEBI" id="CHEBI:15377"/>
        <dbReference type="ChEBI" id="CHEBI:15378"/>
        <dbReference type="ChEBI" id="CHEBI:16526"/>
        <dbReference type="ChEBI" id="CHEBI:58613"/>
        <dbReference type="ChEBI" id="CHEBI:58866"/>
        <dbReference type="EC" id="4.1.1.48"/>
    </reaction>
</comment>
<evidence type="ECO:0000256" key="6">
    <source>
        <dbReference type="ARBA" id="ARBA00009847"/>
    </source>
</evidence>
<dbReference type="CDD" id="cd00331">
    <property type="entry name" value="IGPS"/>
    <property type="match status" value="1"/>
</dbReference>
<evidence type="ECO:0000256" key="1">
    <source>
        <dbReference type="ARBA" id="ARBA00001164"/>
    </source>
</evidence>
<dbReference type="EC" id="5.3.1.24" evidence="16"/>
<feature type="domain" description="N-(5'phosphoribosyl) anthranilate isomerase (PRAI)" evidence="18">
    <location>
        <begin position="258"/>
        <end position="447"/>
    </location>
</feature>
<evidence type="ECO:0000256" key="3">
    <source>
        <dbReference type="ARBA" id="ARBA00004664"/>
    </source>
</evidence>
<dbReference type="SUPFAM" id="SSF51366">
    <property type="entry name" value="Ribulose-phoshate binding barrel"/>
    <property type="match status" value="2"/>
</dbReference>
<dbReference type="EMBL" id="CP032998">
    <property type="protein sequence ID" value="QCI26357.1"/>
    <property type="molecule type" value="Genomic_DNA"/>
</dbReference>
<feature type="domain" description="Indole-3-glycerol phosphate synthase" evidence="17">
    <location>
        <begin position="6"/>
        <end position="251"/>
    </location>
</feature>
<dbReference type="OrthoDB" id="9804217at2"/>
<dbReference type="InterPro" id="IPR001468">
    <property type="entry name" value="Indole-3-GlycerolPSynthase_CS"/>
</dbReference>
<dbReference type="InterPro" id="IPR011060">
    <property type="entry name" value="RibuloseP-bd_barrel"/>
</dbReference>
<dbReference type="GO" id="GO:0004425">
    <property type="term" value="F:indole-3-glycerol-phosphate synthase activity"/>
    <property type="evidence" value="ECO:0007669"/>
    <property type="project" value="UniProtKB-UniRule"/>
</dbReference>
<dbReference type="FunFam" id="3.20.20.70:FF:000024">
    <property type="entry name" value="Indole-3-glycerol phosphate synthase"/>
    <property type="match status" value="1"/>
</dbReference>
<evidence type="ECO:0000256" key="9">
    <source>
        <dbReference type="ARBA" id="ARBA00022822"/>
    </source>
</evidence>
<evidence type="ECO:0000256" key="5">
    <source>
        <dbReference type="ARBA" id="ARBA00007902"/>
    </source>
</evidence>
<dbReference type="PROSITE" id="PS00614">
    <property type="entry name" value="IGPS"/>
    <property type="match status" value="1"/>
</dbReference>
<dbReference type="InterPro" id="IPR001240">
    <property type="entry name" value="PRAI_dom"/>
</dbReference>
<dbReference type="Proteomes" id="UP000298636">
    <property type="component" value="Chromosome"/>
</dbReference>
<evidence type="ECO:0000256" key="13">
    <source>
        <dbReference type="ARBA" id="ARBA00023268"/>
    </source>
</evidence>
<protein>
    <recommendedName>
        <fullName evidence="15 16">Multifunctional fusion protein</fullName>
    </recommendedName>
    <domain>
        <recommendedName>
            <fullName evidence="15">Indole-3-glycerol phosphate synthase</fullName>
            <shortName evidence="15">IGPS</shortName>
            <ecNumber evidence="15">4.1.1.48</ecNumber>
        </recommendedName>
    </domain>
    <domain>
        <recommendedName>
            <fullName evidence="16">N-(5'-phosphoribosyl)anthranilate isomerase</fullName>
            <shortName evidence="16">PRAI</shortName>
            <ecNumber evidence="16">5.3.1.24</ecNumber>
        </recommendedName>
    </domain>
</protein>
<dbReference type="Pfam" id="PF00697">
    <property type="entry name" value="PRAI"/>
    <property type="match status" value="1"/>
</dbReference>
<evidence type="ECO:0000259" key="18">
    <source>
        <dbReference type="Pfam" id="PF00697"/>
    </source>
</evidence>
<dbReference type="Pfam" id="PF00218">
    <property type="entry name" value="IGPS"/>
    <property type="match status" value="1"/>
</dbReference>
<dbReference type="GO" id="GO:0004640">
    <property type="term" value="F:phosphoribosylanthranilate isomerase activity"/>
    <property type="evidence" value="ECO:0007669"/>
    <property type="project" value="UniProtKB-UniRule"/>
</dbReference>
<comment type="function">
    <text evidence="14">Bifunctional enzyme that catalyzes two sequential steps of tryptophan biosynthetic pathway. The first reaction is catalyzed by the isomerase, coded by the TrpF domain; the second reaction is catalyzed by the synthase, coded by the TrpC domain.</text>
</comment>
<sequence length="451" mass="52342">MKNNILQEIIYHKKIWLNNQVKQQPLYLIKNKLKPSSRQFYHHIQSNHPCFILEIKRSSPSIGIINNNFNINEIVKCYNKHATIISVLTDKKYFGGQFEFLNIVHNLTKKPILCKDFFIHPYQIYFSRYHKADAILLMLSILDDHEYYTLSKIAHNMNMGVLTEINNKSELERAIKLKAKIIGINNRNLYDLSININRTHFLTSLIPKNQIVISESGINNHHQIKKLKNIVHGFLIGSSIMKYKHIHIAVNKILYGNNKICGLTRKKDARFAQTVGAVYGGLIFIPKSIRCINLNSAKRIIHHTQLKYVGIFQNEKIKNIVYITKLLSLHAIQLHGHENQEYIINLKKKLSKKIKIWKAIDITNIKKNKLQYIDYYVFDNTQGGSGKCFDWSILKQYNLKDVFLSGGLSIHNCLHASQLGCFGLDFNSKIEKFPGIKSNIQMKLLFQKLKS</sequence>
<evidence type="ECO:0000256" key="4">
    <source>
        <dbReference type="ARBA" id="ARBA00004696"/>
    </source>
</evidence>
<comment type="similarity">
    <text evidence="15">Belongs to the TrpC family.</text>
</comment>
<dbReference type="NCBIfam" id="NF006945">
    <property type="entry name" value="PRK09427.1"/>
    <property type="match status" value="1"/>
</dbReference>
<comment type="similarity">
    <text evidence="5">In the N-terminal section; belongs to the TrpC family.</text>
</comment>
<evidence type="ECO:0000256" key="16">
    <source>
        <dbReference type="HAMAP-Rule" id="MF_00135"/>
    </source>
</evidence>
<keyword evidence="11 16" id="KW-0413">Isomerase</keyword>
<dbReference type="HAMAP" id="MF_00135">
    <property type="entry name" value="PRAI"/>
    <property type="match status" value="1"/>
</dbReference>
<evidence type="ECO:0000256" key="2">
    <source>
        <dbReference type="ARBA" id="ARBA00001633"/>
    </source>
</evidence>
<keyword evidence="8 15" id="KW-0210">Decarboxylase</keyword>
<gene>
    <name evidence="16 19" type="primary">trpF</name>
    <name evidence="15" type="synonym">trpC</name>
    <name evidence="19" type="ORF">D9V79_00890</name>
</gene>
<evidence type="ECO:0000256" key="10">
    <source>
        <dbReference type="ARBA" id="ARBA00023141"/>
    </source>
</evidence>
<evidence type="ECO:0000256" key="14">
    <source>
        <dbReference type="ARBA" id="ARBA00025592"/>
    </source>
</evidence>
<dbReference type="InterPro" id="IPR013798">
    <property type="entry name" value="Indole-3-glycerol_P_synth_dom"/>
</dbReference>
<dbReference type="RefSeq" id="WP_158351778.1">
    <property type="nucleotide sequence ID" value="NZ_CP032998.1"/>
</dbReference>
<keyword evidence="10 15" id="KW-0057">Aromatic amino acid biosynthesis</keyword>
<proteinExistence type="inferred from homology"/>
<organism evidence="19 20">
    <name type="scientific">Buchnera aphidicola</name>
    <name type="common">Stegophylla sp.</name>
    <dbReference type="NCBI Taxonomy" id="2315800"/>
    <lineage>
        <taxon>Bacteria</taxon>
        <taxon>Pseudomonadati</taxon>
        <taxon>Pseudomonadota</taxon>
        <taxon>Gammaproteobacteria</taxon>
        <taxon>Enterobacterales</taxon>
        <taxon>Erwiniaceae</taxon>
        <taxon>Buchnera</taxon>
    </lineage>
</organism>
<name>A0A4D6Y9H8_9GAMM</name>
<dbReference type="InterPro" id="IPR013785">
    <property type="entry name" value="Aldolase_TIM"/>
</dbReference>
<comment type="similarity">
    <text evidence="6">In the C-terminal section; belongs to the TrpF family.</text>
</comment>
<dbReference type="GO" id="GO:0000162">
    <property type="term" value="P:L-tryptophan biosynthetic process"/>
    <property type="evidence" value="ECO:0007669"/>
    <property type="project" value="UniProtKB-UniRule"/>
</dbReference>
<evidence type="ECO:0000256" key="8">
    <source>
        <dbReference type="ARBA" id="ARBA00022793"/>
    </source>
</evidence>
<dbReference type="UniPathway" id="UPA00035">
    <property type="reaction ID" value="UER00042"/>
</dbReference>
<evidence type="ECO:0000256" key="7">
    <source>
        <dbReference type="ARBA" id="ARBA00022605"/>
    </source>
</evidence>
<reference evidence="19 20" key="1">
    <citation type="submission" date="2018-10" db="EMBL/GenBank/DDBJ databases">
        <title>Comparative functional genomics of the obligate endosymbiont Buchnera aphidicola.</title>
        <authorList>
            <person name="Chong R.A."/>
        </authorList>
    </citation>
    <scope>NUCLEOTIDE SEQUENCE [LARGE SCALE GENOMIC DNA]</scope>
    <source>
        <strain evidence="19 20">Ssp</strain>
    </source>
</reference>
<dbReference type="InterPro" id="IPR045186">
    <property type="entry name" value="Indole-3-glycerol_P_synth"/>
</dbReference>
<evidence type="ECO:0000256" key="12">
    <source>
        <dbReference type="ARBA" id="ARBA00023239"/>
    </source>
</evidence>
<evidence type="ECO:0000256" key="11">
    <source>
        <dbReference type="ARBA" id="ARBA00023235"/>
    </source>
</evidence>
<evidence type="ECO:0000256" key="15">
    <source>
        <dbReference type="HAMAP-Rule" id="MF_00134"/>
    </source>
</evidence>
<dbReference type="CDD" id="cd00405">
    <property type="entry name" value="PRAI"/>
    <property type="match status" value="1"/>
</dbReference>
<keyword evidence="12 15" id="KW-0456">Lyase</keyword>
<comment type="pathway">
    <text evidence="4 15">Amino-acid biosynthesis; L-tryptophan biosynthesis; L-tryptophan from chorismate: step 4/5.</text>
</comment>
<keyword evidence="13" id="KW-0511">Multifunctional enzyme</keyword>
<evidence type="ECO:0000313" key="19">
    <source>
        <dbReference type="EMBL" id="QCI26357.1"/>
    </source>
</evidence>
<comment type="pathway">
    <text evidence="3 16">Amino-acid biosynthesis; L-tryptophan biosynthesis; L-tryptophan from chorismate: step 3/5.</text>
</comment>
<dbReference type="AlphaFoldDB" id="A0A4D6Y9H8"/>
<comment type="catalytic activity">
    <reaction evidence="1 16">
        <text>N-(5-phospho-beta-D-ribosyl)anthranilate = 1-(2-carboxyphenylamino)-1-deoxy-D-ribulose 5-phosphate</text>
        <dbReference type="Rhea" id="RHEA:21540"/>
        <dbReference type="ChEBI" id="CHEBI:18277"/>
        <dbReference type="ChEBI" id="CHEBI:58613"/>
        <dbReference type="EC" id="5.3.1.24"/>
    </reaction>
</comment>
<accession>A0A4D6Y9H8</accession>
<evidence type="ECO:0000259" key="17">
    <source>
        <dbReference type="Pfam" id="PF00218"/>
    </source>
</evidence>
<dbReference type="PANTHER" id="PTHR22854">
    <property type="entry name" value="TRYPTOPHAN BIOSYNTHESIS PROTEIN"/>
    <property type="match status" value="1"/>
</dbReference>